<keyword evidence="2" id="KW-1185">Reference proteome</keyword>
<proteinExistence type="predicted"/>
<dbReference type="Proteomes" id="UP001212421">
    <property type="component" value="Chromosome"/>
</dbReference>
<gene>
    <name evidence="1" type="ORF">KIV56_08300</name>
</gene>
<reference evidence="1 2" key="1">
    <citation type="submission" date="2021-05" db="EMBL/GenBank/DDBJ databases">
        <authorList>
            <person name="Kumar R."/>
            <person name="Kumar A."/>
            <person name="Mukhia S."/>
        </authorList>
    </citation>
    <scope>NUCLEOTIDE SEQUENCE [LARGE SCALE GENOMIC DNA]</scope>
    <source>
        <strain evidence="1 2">ERMR7:08</strain>
    </source>
</reference>
<dbReference type="EMBL" id="CP075584">
    <property type="protein sequence ID" value="WBM81192.1"/>
    <property type="molecule type" value="Genomic_DNA"/>
</dbReference>
<accession>A0ABY7NGS8</accession>
<sequence>MVAMMVFAIIAVGVAFSLTLALAMGNDARAREVATNLAAQELDLNRAAADVFSLLDSDRDYLVNGTTFHVHRDASWITSTGVDANCGSGGGQLQYKRLNVSVTWDGMRSTTVPVKSDTVVAPGNKINDPTLGTILVSVLAASGTGSAGVTVTATPSTPANGAVAITDVPDPTDAQGCSYVLKVVPGNYDVKISRANSIDVNQGTTSTTTVGVAAGAAASVAFQYDLAGTFSAKYAANYTSGSTLIPNNLDTTVRSTYGVYTTTATTNALSRVISLHPFTSGYEPIAGKYVAPAGTAPSCLSVDPARWTTAAADGAVGHTPAAVSALPGGPAVDLPVPMGVLTVTGLSGKYLKAVSQATAPLTGDPGCTVTMTYTFGALGSGNQQIGLPYGSWLFYWGTSTTQTTLVPATSLAVLNRGVVAATGVVTLDPRTVLP</sequence>
<evidence type="ECO:0000313" key="1">
    <source>
        <dbReference type="EMBL" id="WBM81192.1"/>
    </source>
</evidence>
<organism evidence="1 2">
    <name type="scientific">Cryobacterium breve</name>
    <dbReference type="NCBI Taxonomy" id="1259258"/>
    <lineage>
        <taxon>Bacteria</taxon>
        <taxon>Bacillati</taxon>
        <taxon>Actinomycetota</taxon>
        <taxon>Actinomycetes</taxon>
        <taxon>Micrococcales</taxon>
        <taxon>Microbacteriaceae</taxon>
        <taxon>Cryobacterium</taxon>
    </lineage>
</organism>
<protein>
    <submittedName>
        <fullName evidence="1">Type II secretion system protein</fullName>
    </submittedName>
</protein>
<evidence type="ECO:0000313" key="2">
    <source>
        <dbReference type="Proteomes" id="UP001212421"/>
    </source>
</evidence>
<name>A0ABY7NGS8_9MICO</name>